<dbReference type="STRING" id="490899.DKAM_0718"/>
<proteinExistence type="predicted"/>
<dbReference type="SUPFAM" id="SSF52540">
    <property type="entry name" value="P-loop containing nucleoside triphosphate hydrolases"/>
    <property type="match status" value="1"/>
</dbReference>
<dbReference type="InterPro" id="IPR033756">
    <property type="entry name" value="YlxH/NBP35"/>
</dbReference>
<dbReference type="KEGG" id="dka:DKAM_0718"/>
<dbReference type="GO" id="GO:0051539">
    <property type="term" value="F:4 iron, 4 sulfur cluster binding"/>
    <property type="evidence" value="ECO:0007669"/>
    <property type="project" value="TreeGrafter"/>
</dbReference>
<dbReference type="AlphaFoldDB" id="B8D4L3"/>
<reference evidence="3 4" key="1">
    <citation type="journal article" date="2009" name="J. Bacteriol.">
        <title>Complete genome sequence of the anaerobic, protein-degrading hyperthermophilic crenarchaeon Desulfurococcus kamchatkensis.</title>
        <authorList>
            <person name="Ravin N.V."/>
            <person name="Mardanov A.V."/>
            <person name="Beletsky A.V."/>
            <person name="Kublanov I.V."/>
            <person name="Kolganova T.V."/>
            <person name="Lebedinsky A.V."/>
            <person name="Chernyh N.A."/>
            <person name="Bonch-Osmolovskaya E.A."/>
            <person name="Skryabin K.G."/>
        </authorList>
    </citation>
    <scope>NUCLEOTIDE SEQUENCE [LARGE SCALE GENOMIC DNA]</scope>
    <source>
        <strain evidence="4">DSM 18924 / JCM 16383 / VKM B-2413 / 1221n</strain>
    </source>
</reference>
<dbReference type="Proteomes" id="UP000006903">
    <property type="component" value="Chromosome"/>
</dbReference>
<dbReference type="Gene3D" id="3.40.50.300">
    <property type="entry name" value="P-loop containing nucleotide triphosphate hydrolases"/>
    <property type="match status" value="1"/>
</dbReference>
<protein>
    <submittedName>
        <fullName evidence="3">Nucleotide-binding protein, mrp/nbp35 family</fullName>
    </submittedName>
</protein>
<accession>B8D4L3</accession>
<name>B8D4L3_DESA1</name>
<organism evidence="3 4">
    <name type="scientific">Desulfurococcus amylolyticus (strain DSM 18924 / JCM 16383 / VKM B-2413 / 1221n)</name>
    <name type="common">Desulfurococcus kamchatkensis</name>
    <dbReference type="NCBI Taxonomy" id="490899"/>
    <lineage>
        <taxon>Archaea</taxon>
        <taxon>Thermoproteota</taxon>
        <taxon>Thermoprotei</taxon>
        <taxon>Desulfurococcales</taxon>
        <taxon>Desulfurococcaceae</taxon>
        <taxon>Desulfurococcus</taxon>
    </lineage>
</organism>
<dbReference type="PANTHER" id="PTHR42961">
    <property type="entry name" value="IRON-SULFUR PROTEIN NUBPL"/>
    <property type="match status" value="1"/>
</dbReference>
<evidence type="ECO:0000313" key="3">
    <source>
        <dbReference type="EMBL" id="ACL11044.1"/>
    </source>
</evidence>
<evidence type="ECO:0000313" key="4">
    <source>
        <dbReference type="Proteomes" id="UP000006903"/>
    </source>
</evidence>
<dbReference type="eggNOG" id="arCOG00585">
    <property type="taxonomic scope" value="Archaea"/>
</dbReference>
<gene>
    <name evidence="3" type="ordered locus">DKAM_0718</name>
</gene>
<dbReference type="EMBL" id="CP001140">
    <property type="protein sequence ID" value="ACL11044.1"/>
    <property type="molecule type" value="Genomic_DNA"/>
</dbReference>
<evidence type="ECO:0000256" key="2">
    <source>
        <dbReference type="ARBA" id="ARBA00022840"/>
    </source>
</evidence>
<sequence length="242" mass="26815">MIEDPRIHNIVRNLSSIRNVYAVVSSKGGVGKSTVSTLLALHASRRFETGLLDIDFTNPSTHILLNLNPGELKYEEEKGILPYDLKGLKYFSIVAYTMDKPLPLRGEAARSALRELLAIVKWGRLKLLFIDTPPGMSDEHLDLVYMLRDIVKPIVVSTPSILSVKSAARLVSVLREAGFKWIGFIENMGNESLRGNEVLGDVEYLGYIPYTPGIESCLGSRMVEACIDPGLLDSILSRLTEL</sequence>
<dbReference type="GeneID" id="7171772"/>
<dbReference type="HOGENOM" id="CLU_024839_0_2_2"/>
<dbReference type="GO" id="GO:0005524">
    <property type="term" value="F:ATP binding"/>
    <property type="evidence" value="ECO:0007669"/>
    <property type="project" value="UniProtKB-KW"/>
</dbReference>
<evidence type="ECO:0000256" key="1">
    <source>
        <dbReference type="ARBA" id="ARBA00022741"/>
    </source>
</evidence>
<keyword evidence="1" id="KW-0547">Nucleotide-binding</keyword>
<dbReference type="RefSeq" id="WP_012608385.1">
    <property type="nucleotide sequence ID" value="NC_011766.1"/>
</dbReference>
<keyword evidence="2" id="KW-0067">ATP-binding</keyword>
<dbReference type="GO" id="GO:0016226">
    <property type="term" value="P:iron-sulfur cluster assembly"/>
    <property type="evidence" value="ECO:0007669"/>
    <property type="project" value="InterPro"/>
</dbReference>
<dbReference type="PANTHER" id="PTHR42961:SF2">
    <property type="entry name" value="IRON-SULFUR PROTEIN NUBPL"/>
    <property type="match status" value="1"/>
</dbReference>
<dbReference type="InterPro" id="IPR027417">
    <property type="entry name" value="P-loop_NTPase"/>
</dbReference>
<dbReference type="Pfam" id="PF10609">
    <property type="entry name" value="ParA"/>
    <property type="match status" value="1"/>
</dbReference>
<dbReference type="InterPro" id="IPR044304">
    <property type="entry name" value="NUBPL-like"/>
</dbReference>